<name>A0A7X2IJP4_9BURK</name>
<gene>
    <name evidence="1" type="ORF">GJ700_04340</name>
</gene>
<sequence length="225" mass="23895">MPSALIIGASRGIGHELARQYLRDGWRVIATARKPEDVDALAAMGAEAHGLDVNNVEAVAGLGWKLDGEQLDVAILNAGVFGPRHDGFPMQTDFDQVMHTNVLAAMRLLPMVAPWVASVRSRNGKLAVLSSRMASLSERNHPSGSLYRASKAALNSVLIDTALTFGPKGVTCVALHPGWVRTDMGGTGADISVEESAAGIRHTLATLPVSPTATYRNYDGTEIGW</sequence>
<dbReference type="AlphaFoldDB" id="A0A7X2IJP4"/>
<dbReference type="GO" id="GO:0016616">
    <property type="term" value="F:oxidoreductase activity, acting on the CH-OH group of donors, NAD or NADP as acceptor"/>
    <property type="evidence" value="ECO:0007669"/>
    <property type="project" value="TreeGrafter"/>
</dbReference>
<evidence type="ECO:0000313" key="2">
    <source>
        <dbReference type="Proteomes" id="UP000446768"/>
    </source>
</evidence>
<dbReference type="NCBIfam" id="NF005403">
    <property type="entry name" value="PRK06953.1"/>
    <property type="match status" value="1"/>
</dbReference>
<dbReference type="InterPro" id="IPR036291">
    <property type="entry name" value="NAD(P)-bd_dom_sf"/>
</dbReference>
<dbReference type="EMBL" id="WKJJ01000002">
    <property type="protein sequence ID" value="MRV70948.1"/>
    <property type="molecule type" value="Genomic_DNA"/>
</dbReference>
<dbReference type="SUPFAM" id="SSF51735">
    <property type="entry name" value="NAD(P)-binding Rossmann-fold domains"/>
    <property type="match status" value="1"/>
</dbReference>
<dbReference type="RefSeq" id="WP_154371411.1">
    <property type="nucleotide sequence ID" value="NZ_WKJJ01000002.1"/>
</dbReference>
<accession>A0A7X2IJP4</accession>
<dbReference type="PANTHER" id="PTHR45458:SF1">
    <property type="entry name" value="SHORT CHAIN DEHYDROGENASE"/>
    <property type="match status" value="1"/>
</dbReference>
<keyword evidence="2" id="KW-1185">Reference proteome</keyword>
<organism evidence="1 2">
    <name type="scientific">Pseudoduganella rivuli</name>
    <dbReference type="NCBI Taxonomy" id="2666085"/>
    <lineage>
        <taxon>Bacteria</taxon>
        <taxon>Pseudomonadati</taxon>
        <taxon>Pseudomonadota</taxon>
        <taxon>Betaproteobacteria</taxon>
        <taxon>Burkholderiales</taxon>
        <taxon>Oxalobacteraceae</taxon>
        <taxon>Telluria group</taxon>
        <taxon>Pseudoduganella</taxon>
    </lineage>
</organism>
<dbReference type="PRINTS" id="PR00081">
    <property type="entry name" value="GDHRDH"/>
</dbReference>
<dbReference type="InterPro" id="IPR002347">
    <property type="entry name" value="SDR_fam"/>
</dbReference>
<dbReference type="Proteomes" id="UP000446768">
    <property type="component" value="Unassembled WGS sequence"/>
</dbReference>
<dbReference type="Gene3D" id="3.40.50.720">
    <property type="entry name" value="NAD(P)-binding Rossmann-like Domain"/>
    <property type="match status" value="1"/>
</dbReference>
<dbReference type="InterPro" id="IPR052184">
    <property type="entry name" value="SDR_enzymes"/>
</dbReference>
<dbReference type="PANTHER" id="PTHR45458">
    <property type="entry name" value="SHORT-CHAIN DEHYDROGENASE/REDUCTASE SDR"/>
    <property type="match status" value="1"/>
</dbReference>
<protein>
    <submittedName>
        <fullName evidence="1">SDR family oxidoreductase</fullName>
    </submittedName>
</protein>
<comment type="caution">
    <text evidence="1">The sequence shown here is derived from an EMBL/GenBank/DDBJ whole genome shotgun (WGS) entry which is preliminary data.</text>
</comment>
<reference evidence="1 2" key="1">
    <citation type="submission" date="2019-11" db="EMBL/GenBank/DDBJ databases">
        <title>Novel species isolated from a subtropical stream in China.</title>
        <authorList>
            <person name="Lu H."/>
        </authorList>
    </citation>
    <scope>NUCLEOTIDE SEQUENCE [LARGE SCALE GENOMIC DNA]</scope>
    <source>
        <strain evidence="1 2">FT92W</strain>
    </source>
</reference>
<dbReference type="Pfam" id="PF00106">
    <property type="entry name" value="adh_short"/>
    <property type="match status" value="1"/>
</dbReference>
<proteinExistence type="predicted"/>
<dbReference type="CDD" id="cd05325">
    <property type="entry name" value="carb_red_sniffer_like_SDR_c"/>
    <property type="match status" value="1"/>
</dbReference>
<evidence type="ECO:0000313" key="1">
    <source>
        <dbReference type="EMBL" id="MRV70948.1"/>
    </source>
</evidence>